<reference evidence="7" key="1">
    <citation type="submission" date="2023-06" db="EMBL/GenBank/DDBJ databases">
        <title>Probiogenomic evaluation and L lactic producing Weizmannia coaggulans BKMTCR2-2 from tree bark.</title>
        <authorList>
            <person name="Mahittikon J."/>
            <person name="Tanasupawat S."/>
        </authorList>
    </citation>
    <scope>NUCLEOTIDE SEQUENCE</scope>
    <source>
        <strain evidence="7">BKMTCR2-2</strain>
    </source>
</reference>
<dbReference type="Pfam" id="PF00589">
    <property type="entry name" value="Phage_integrase"/>
    <property type="match status" value="1"/>
</dbReference>
<proteinExistence type="inferred from homology"/>
<dbReference type="PROSITE" id="PS51900">
    <property type="entry name" value="CB"/>
    <property type="match status" value="1"/>
</dbReference>
<dbReference type="GO" id="GO:0006310">
    <property type="term" value="P:DNA recombination"/>
    <property type="evidence" value="ECO:0007669"/>
    <property type="project" value="UniProtKB-KW"/>
</dbReference>
<feature type="domain" description="Core-binding (CB)" evidence="6">
    <location>
        <begin position="22"/>
        <end position="125"/>
    </location>
</feature>
<dbReference type="GO" id="GO:0015074">
    <property type="term" value="P:DNA integration"/>
    <property type="evidence" value="ECO:0007669"/>
    <property type="project" value="InterPro"/>
</dbReference>
<dbReference type="AlphaFoldDB" id="A0AAW7CHJ2"/>
<dbReference type="Gene3D" id="1.10.150.130">
    <property type="match status" value="1"/>
</dbReference>
<dbReference type="PANTHER" id="PTHR30349">
    <property type="entry name" value="PHAGE INTEGRASE-RELATED"/>
    <property type="match status" value="1"/>
</dbReference>
<dbReference type="PANTHER" id="PTHR30349:SF41">
    <property type="entry name" value="INTEGRASE_RECOMBINASE PROTEIN MJ0367-RELATED"/>
    <property type="match status" value="1"/>
</dbReference>
<sequence length="348" mass="40699">MPEDKRTGKHLKKQRNIIKNSDNLDFLHEKFLEIKKAEGRAERTIKQYIENYAFFTEYLDKRGIPRLMSALNKDIMRGYVIYMQSEIVRYEDHRFVLDKYKTVGIKPATINTRLKTLRVLFNCLRKENLIADNPMDGVQNVKEPQEEITVLTDDELKQLLNAPNQRMYTGFRDYVLMVYLLDSMSRISEALGLKTANFDYNTRTVTIPATIAKNRKSRIIPLQPQTARLLRELITENKTDFDSDYIFLTNYGGPMNLSHLRQRLVDYAKRAGVKKNVHPHLFRHTAATKFLQNGGDIRHLQKLLGHSDIRMVQRYTHLSNKSLIDQHAKYSALNNVMGNLNKPRKTKR</sequence>
<dbReference type="RefSeq" id="WP_285957555.1">
    <property type="nucleotide sequence ID" value="NZ_JASUZX010000001.1"/>
</dbReference>
<comment type="caution">
    <text evidence="7">The sequence shown here is derived from an EMBL/GenBank/DDBJ whole genome shotgun (WGS) entry which is preliminary data.</text>
</comment>
<accession>A0AAW7CHJ2</accession>
<dbReference type="InterPro" id="IPR050090">
    <property type="entry name" value="Tyrosine_recombinase_XerCD"/>
</dbReference>
<dbReference type="Gene3D" id="1.10.443.10">
    <property type="entry name" value="Intergrase catalytic core"/>
    <property type="match status" value="1"/>
</dbReference>
<keyword evidence="3" id="KW-0233">DNA recombination</keyword>
<evidence type="ECO:0000256" key="1">
    <source>
        <dbReference type="ARBA" id="ARBA00008857"/>
    </source>
</evidence>
<dbReference type="InterPro" id="IPR044068">
    <property type="entry name" value="CB"/>
</dbReference>
<dbReference type="InterPro" id="IPR013762">
    <property type="entry name" value="Integrase-like_cat_sf"/>
</dbReference>
<evidence type="ECO:0000256" key="3">
    <source>
        <dbReference type="ARBA" id="ARBA00023172"/>
    </source>
</evidence>
<evidence type="ECO:0000313" key="7">
    <source>
        <dbReference type="EMBL" id="MDL5039501.1"/>
    </source>
</evidence>
<keyword evidence="2 4" id="KW-0238">DNA-binding</keyword>
<protein>
    <submittedName>
        <fullName evidence="7">Tyrosine-type recombinase/integrase</fullName>
    </submittedName>
</protein>
<dbReference type="InterPro" id="IPR002104">
    <property type="entry name" value="Integrase_catalytic"/>
</dbReference>
<evidence type="ECO:0000256" key="2">
    <source>
        <dbReference type="ARBA" id="ARBA00023125"/>
    </source>
</evidence>
<dbReference type="InterPro" id="IPR011010">
    <property type="entry name" value="DNA_brk_join_enz"/>
</dbReference>
<comment type="similarity">
    <text evidence="1">Belongs to the 'phage' integrase family.</text>
</comment>
<organism evidence="7 8">
    <name type="scientific">Heyndrickxia coagulans</name>
    <name type="common">Weizmannia coagulans</name>
    <dbReference type="NCBI Taxonomy" id="1398"/>
    <lineage>
        <taxon>Bacteria</taxon>
        <taxon>Bacillati</taxon>
        <taxon>Bacillota</taxon>
        <taxon>Bacilli</taxon>
        <taxon>Bacillales</taxon>
        <taxon>Bacillaceae</taxon>
        <taxon>Heyndrickxia</taxon>
    </lineage>
</organism>
<evidence type="ECO:0000256" key="4">
    <source>
        <dbReference type="PROSITE-ProRule" id="PRU01248"/>
    </source>
</evidence>
<evidence type="ECO:0000313" key="8">
    <source>
        <dbReference type="Proteomes" id="UP001223084"/>
    </source>
</evidence>
<dbReference type="Proteomes" id="UP001223084">
    <property type="component" value="Unassembled WGS sequence"/>
</dbReference>
<dbReference type="EMBL" id="JASUZX010000001">
    <property type="protein sequence ID" value="MDL5039501.1"/>
    <property type="molecule type" value="Genomic_DNA"/>
</dbReference>
<evidence type="ECO:0000259" key="6">
    <source>
        <dbReference type="PROSITE" id="PS51900"/>
    </source>
</evidence>
<feature type="domain" description="Tyr recombinase" evidence="5">
    <location>
        <begin position="146"/>
        <end position="328"/>
    </location>
</feature>
<name>A0AAW7CHJ2_HEYCO</name>
<dbReference type="PROSITE" id="PS51898">
    <property type="entry name" value="TYR_RECOMBINASE"/>
    <property type="match status" value="1"/>
</dbReference>
<dbReference type="SUPFAM" id="SSF56349">
    <property type="entry name" value="DNA breaking-rejoining enzymes"/>
    <property type="match status" value="1"/>
</dbReference>
<gene>
    <name evidence="7" type="ORF">QN341_00055</name>
</gene>
<evidence type="ECO:0000259" key="5">
    <source>
        <dbReference type="PROSITE" id="PS51898"/>
    </source>
</evidence>
<dbReference type="InterPro" id="IPR010998">
    <property type="entry name" value="Integrase_recombinase_N"/>
</dbReference>
<dbReference type="GO" id="GO:0003677">
    <property type="term" value="F:DNA binding"/>
    <property type="evidence" value="ECO:0007669"/>
    <property type="project" value="UniProtKB-UniRule"/>
</dbReference>